<dbReference type="PANTHER" id="PTHR43229">
    <property type="entry name" value="NODULATION PROTEIN J"/>
    <property type="match status" value="1"/>
</dbReference>
<sequence>MNAQLVFDGKRLILRNFSFQFFSILMPAGFYLLFTKVMTSGTVPASFNAQYMGSMIVYSGTISAIFGLAAMLLHDREEGLLQWLQLTPGGLKAYYGSIGFWTLVMNAISVLVMGILAVVVNQVNLSIWQWLGVLLTALIGQLPVILLGVMLSFLNRAETLSVISNLVTFPMAIISGLWWPMSILPSWLRPIGKTMPTYFVNDLLGQITTHGTLKATDIMGIGAWIIGLALVALVVTQQLLKRGNGVVKA</sequence>
<dbReference type="GO" id="GO:0140359">
    <property type="term" value="F:ABC-type transporter activity"/>
    <property type="evidence" value="ECO:0007669"/>
    <property type="project" value="InterPro"/>
</dbReference>
<proteinExistence type="predicted"/>
<feature type="transmembrane region" description="Helical" evidence="5">
    <location>
        <begin position="12"/>
        <end position="34"/>
    </location>
</feature>
<accession>A0A660DZA8</accession>
<evidence type="ECO:0000256" key="4">
    <source>
        <dbReference type="ARBA" id="ARBA00023136"/>
    </source>
</evidence>
<dbReference type="AlphaFoldDB" id="A0A660DZA8"/>
<dbReference type="OrthoDB" id="63188at2"/>
<feature type="transmembrane region" description="Helical" evidence="5">
    <location>
        <begin position="94"/>
        <end position="121"/>
    </location>
</feature>
<dbReference type="EMBL" id="UYIG01000113">
    <property type="protein sequence ID" value="VDG28581.1"/>
    <property type="molecule type" value="Genomic_DNA"/>
</dbReference>
<feature type="transmembrane region" description="Helical" evidence="5">
    <location>
        <begin position="221"/>
        <end position="240"/>
    </location>
</feature>
<evidence type="ECO:0000256" key="1">
    <source>
        <dbReference type="ARBA" id="ARBA00004141"/>
    </source>
</evidence>
<feature type="transmembrane region" description="Helical" evidence="5">
    <location>
        <begin position="54"/>
        <end position="73"/>
    </location>
</feature>
<comment type="subcellular location">
    <subcellularLocation>
        <location evidence="1">Membrane</location>
        <topology evidence="1">Multi-pass membrane protein</topology>
    </subcellularLocation>
</comment>
<gene>
    <name evidence="7" type="ORF">MUDAN_MDHGFNIF_03007</name>
</gene>
<keyword evidence="4 5" id="KW-0472">Membrane</keyword>
<feature type="domain" description="ABC-2 type transporter transmembrane" evidence="6">
    <location>
        <begin position="46"/>
        <end position="235"/>
    </location>
</feature>
<dbReference type="GO" id="GO:0016020">
    <property type="term" value="C:membrane"/>
    <property type="evidence" value="ECO:0007669"/>
    <property type="project" value="UniProtKB-SubCell"/>
</dbReference>
<keyword evidence="3 5" id="KW-1133">Transmembrane helix</keyword>
<dbReference type="Proteomes" id="UP000289996">
    <property type="component" value="Unassembled WGS sequence"/>
</dbReference>
<evidence type="ECO:0000313" key="7">
    <source>
        <dbReference type="EMBL" id="VDG28581.1"/>
    </source>
</evidence>
<evidence type="ECO:0000313" key="8">
    <source>
        <dbReference type="Proteomes" id="UP000289996"/>
    </source>
</evidence>
<evidence type="ECO:0000256" key="5">
    <source>
        <dbReference type="SAM" id="Phobius"/>
    </source>
</evidence>
<evidence type="ECO:0000259" key="6">
    <source>
        <dbReference type="Pfam" id="PF12698"/>
    </source>
</evidence>
<evidence type="ECO:0000256" key="2">
    <source>
        <dbReference type="ARBA" id="ARBA00022692"/>
    </source>
</evidence>
<keyword evidence="2 5" id="KW-0812">Transmembrane</keyword>
<feature type="transmembrane region" description="Helical" evidence="5">
    <location>
        <begin position="166"/>
        <end position="188"/>
    </location>
</feature>
<dbReference type="InterPro" id="IPR051784">
    <property type="entry name" value="Nod_factor_ABC_transporter"/>
</dbReference>
<organism evidence="7 8">
    <name type="scientific">Lactiplantibacillus mudanjiangensis</name>
    <dbReference type="NCBI Taxonomy" id="1296538"/>
    <lineage>
        <taxon>Bacteria</taxon>
        <taxon>Bacillati</taxon>
        <taxon>Bacillota</taxon>
        <taxon>Bacilli</taxon>
        <taxon>Lactobacillales</taxon>
        <taxon>Lactobacillaceae</taxon>
        <taxon>Lactiplantibacillus</taxon>
    </lineage>
</organism>
<reference evidence="7 8" key="1">
    <citation type="submission" date="2018-11" db="EMBL/GenBank/DDBJ databases">
        <authorList>
            <person name="Wuyts S."/>
        </authorList>
    </citation>
    <scope>NUCLEOTIDE SEQUENCE [LARGE SCALE GENOMIC DNA]</scope>
    <source>
        <strain evidence="7">Lactobacillus mudanjiangensis AMBF249</strain>
    </source>
</reference>
<keyword evidence="8" id="KW-1185">Reference proteome</keyword>
<dbReference type="InterPro" id="IPR013525">
    <property type="entry name" value="ABC2_TM"/>
</dbReference>
<feature type="transmembrane region" description="Helical" evidence="5">
    <location>
        <begin position="127"/>
        <end position="154"/>
    </location>
</feature>
<dbReference type="RefSeq" id="WP_130847278.1">
    <property type="nucleotide sequence ID" value="NZ_UYIE01000119.1"/>
</dbReference>
<dbReference type="PANTHER" id="PTHR43229:SF6">
    <property type="entry name" value="ABC-TYPE MULTIDRUG TRANSPORT SYSTEM, PERMEASE COMPONENT"/>
    <property type="match status" value="1"/>
</dbReference>
<evidence type="ECO:0000256" key="3">
    <source>
        <dbReference type="ARBA" id="ARBA00022989"/>
    </source>
</evidence>
<dbReference type="Pfam" id="PF12698">
    <property type="entry name" value="ABC2_membrane_3"/>
    <property type="match status" value="1"/>
</dbReference>
<name>A0A660DZA8_9LACO</name>
<protein>
    <submittedName>
        <fullName evidence="7">Multidrug ABC transporter permease [Lactobacillus koreensis]</fullName>
    </submittedName>
</protein>